<accession>A0A080M0F6</accession>
<evidence type="ECO:0000313" key="3">
    <source>
        <dbReference type="Proteomes" id="UP000020077"/>
    </source>
</evidence>
<comment type="caution">
    <text evidence="2">The sequence shown here is derived from an EMBL/GenBank/DDBJ whole genome shotgun (WGS) entry which is preliminary data.</text>
</comment>
<feature type="compositionally biased region" description="Low complexity" evidence="1">
    <location>
        <begin position="11"/>
        <end position="24"/>
    </location>
</feature>
<dbReference type="Proteomes" id="UP000020077">
    <property type="component" value="Unassembled WGS sequence"/>
</dbReference>
<feature type="compositionally biased region" description="Polar residues" evidence="1">
    <location>
        <begin position="1"/>
        <end position="10"/>
    </location>
</feature>
<sequence>MRFSSAAFTVSSGSGPASSSSPSAPSAWLIAAEVLPPWLECASSMMMAKVLPLSVAISSRMKGNFCTVETMIFLPS</sequence>
<dbReference type="EMBL" id="JDVG02000017">
    <property type="protein sequence ID" value="KFB74551.1"/>
    <property type="molecule type" value="Genomic_DNA"/>
</dbReference>
<gene>
    <name evidence="2" type="ORF">AW09_000124</name>
</gene>
<dbReference type="AlphaFoldDB" id="A0A080M0F6"/>
<organism evidence="2 3">
    <name type="scientific">Candidatus Accumulibacter phosphatis</name>
    <dbReference type="NCBI Taxonomy" id="327160"/>
    <lineage>
        <taxon>Bacteria</taxon>
        <taxon>Pseudomonadati</taxon>
        <taxon>Pseudomonadota</taxon>
        <taxon>Betaproteobacteria</taxon>
        <taxon>Candidatus Accumulibacter</taxon>
    </lineage>
</organism>
<feature type="region of interest" description="Disordered" evidence="1">
    <location>
        <begin position="1"/>
        <end position="24"/>
    </location>
</feature>
<name>A0A080M0F6_9PROT</name>
<proteinExistence type="predicted"/>
<evidence type="ECO:0000256" key="1">
    <source>
        <dbReference type="SAM" id="MobiDB-lite"/>
    </source>
</evidence>
<reference evidence="2 3" key="1">
    <citation type="submission" date="2014-02" db="EMBL/GenBank/DDBJ databases">
        <title>Expanding our view of genomic diversity in Candidatus Accumulibacter clades.</title>
        <authorList>
            <person name="Skennerton C.T."/>
            <person name="Barr J.J."/>
            <person name="Slater F.R."/>
            <person name="Bond P.L."/>
            <person name="Tyson G.W."/>
        </authorList>
    </citation>
    <scope>NUCLEOTIDE SEQUENCE [LARGE SCALE GENOMIC DNA]</scope>
    <source>
        <strain evidence="3">BA-91</strain>
    </source>
</reference>
<evidence type="ECO:0000313" key="2">
    <source>
        <dbReference type="EMBL" id="KFB74551.1"/>
    </source>
</evidence>
<protein>
    <submittedName>
        <fullName evidence="2">Uncharacterized protein</fullName>
    </submittedName>
</protein>